<dbReference type="InterPro" id="IPR004788">
    <property type="entry name" value="Ribose5P_isomerase_type_A"/>
</dbReference>
<feature type="binding site" evidence="2">
    <location>
        <begin position="82"/>
        <end position="85"/>
    </location>
    <ligand>
        <name>substrate</name>
    </ligand>
</feature>
<protein>
    <recommendedName>
        <fullName evidence="2">Ribose-5-phosphate isomerase A</fullName>
        <ecNumber evidence="2">5.3.1.6</ecNumber>
    </recommendedName>
    <alternativeName>
        <fullName evidence="2">Phosphoriboisomerase A</fullName>
        <shortName evidence="2">PRI</shortName>
    </alternativeName>
</protein>
<dbReference type="EMBL" id="CP091511">
    <property type="protein sequence ID" value="UOO88252.1"/>
    <property type="molecule type" value="Genomic_DNA"/>
</dbReference>
<dbReference type="CDD" id="cd01398">
    <property type="entry name" value="RPI_A"/>
    <property type="match status" value="1"/>
</dbReference>
<dbReference type="SUPFAM" id="SSF100950">
    <property type="entry name" value="NagB/RpiA/CoA transferase-like"/>
    <property type="match status" value="1"/>
</dbReference>
<keyword evidence="4" id="KW-1185">Reference proteome</keyword>
<evidence type="ECO:0000313" key="4">
    <source>
        <dbReference type="Proteomes" id="UP000832011"/>
    </source>
</evidence>
<dbReference type="SUPFAM" id="SSF75445">
    <property type="entry name" value="D-ribose-5-phosphate isomerase (RpiA), lid domain"/>
    <property type="match status" value="1"/>
</dbReference>
<comment type="function">
    <text evidence="2">Catalyzes the reversible conversion of ribose-5-phosphate to ribulose 5-phosphate.</text>
</comment>
<comment type="similarity">
    <text evidence="2">Belongs to the ribose 5-phosphate isomerase family.</text>
</comment>
<comment type="subunit">
    <text evidence="2">Homodimer.</text>
</comment>
<dbReference type="Gene3D" id="3.40.50.1360">
    <property type="match status" value="1"/>
</dbReference>
<organism evidence="3 4">
    <name type="scientific">Vitreoscilla massiliensis</name>
    <dbReference type="NCBI Taxonomy" id="1689272"/>
    <lineage>
        <taxon>Bacteria</taxon>
        <taxon>Pseudomonadati</taxon>
        <taxon>Pseudomonadota</taxon>
        <taxon>Betaproteobacteria</taxon>
        <taxon>Neisseriales</taxon>
        <taxon>Neisseriaceae</taxon>
        <taxon>Vitreoscilla</taxon>
    </lineage>
</organism>
<dbReference type="InterPro" id="IPR020672">
    <property type="entry name" value="Ribose5P_isomerase_typA_subgr"/>
</dbReference>
<sequence>MTTQNELKRQAARRALDYLPNDDYIGVGSGSTVALFIEELAAKKDRVRGVVAASLESRELLEKLGIKVVALADVGKLPVYFDGADEVNHSLQMIKGGGAALLGEKIVAHASRQFICMADESKYVSKLGKFPLPVEVVPFARSWVASQLVKLGGRPVLRESVITRGGHEILDVHDLSILEPMKLEDEINRIPGVMENGIFARHPADVLVLGHADRAEIITVGAK</sequence>
<feature type="binding site" evidence="2">
    <location>
        <begin position="95"/>
        <end position="98"/>
    </location>
    <ligand>
        <name>substrate</name>
    </ligand>
</feature>
<dbReference type="NCBIfam" id="NF001924">
    <property type="entry name" value="PRK00702.1"/>
    <property type="match status" value="1"/>
</dbReference>
<dbReference type="EC" id="5.3.1.6" evidence="2"/>
<feature type="binding site" evidence="2">
    <location>
        <position position="122"/>
    </location>
    <ligand>
        <name>substrate</name>
    </ligand>
</feature>
<dbReference type="RefSeq" id="WP_058356317.1">
    <property type="nucleotide sequence ID" value="NZ_CABKVG010000009.1"/>
</dbReference>
<dbReference type="PANTHER" id="PTHR11934:SF0">
    <property type="entry name" value="RIBOSE-5-PHOSPHATE ISOMERASE"/>
    <property type="match status" value="1"/>
</dbReference>
<evidence type="ECO:0000313" key="3">
    <source>
        <dbReference type="EMBL" id="UOO88252.1"/>
    </source>
</evidence>
<dbReference type="NCBIfam" id="TIGR00021">
    <property type="entry name" value="rpiA"/>
    <property type="match status" value="1"/>
</dbReference>
<dbReference type="GO" id="GO:0004751">
    <property type="term" value="F:ribose-5-phosphate isomerase activity"/>
    <property type="evidence" value="ECO:0007669"/>
    <property type="project" value="UniProtKB-EC"/>
</dbReference>
<dbReference type="PANTHER" id="PTHR11934">
    <property type="entry name" value="RIBOSE-5-PHOSPHATE ISOMERASE"/>
    <property type="match status" value="1"/>
</dbReference>
<accession>A0ABY4DXL0</accession>
<name>A0ABY4DXL0_9NEIS</name>
<reference evidence="3 4" key="1">
    <citation type="journal article" date="2022" name="Res Sq">
        <title>Evolution of multicellular longitudinally dividing oral cavity symbionts (Neisseriaceae).</title>
        <authorList>
            <person name="Nyongesa S."/>
            <person name="Weber P."/>
            <person name="Bernet E."/>
            <person name="Pullido F."/>
            <person name="Nieckarz M."/>
            <person name="Delaby M."/>
            <person name="Nieves C."/>
            <person name="Viehboeck T."/>
            <person name="Krause N."/>
            <person name="Rivera-Millot A."/>
            <person name="Nakamura A."/>
            <person name="Vischer N."/>
            <person name="VanNieuwenhze M."/>
            <person name="Brun Y."/>
            <person name="Cava F."/>
            <person name="Bulgheresi S."/>
            <person name="Veyrier F."/>
        </authorList>
    </citation>
    <scope>NUCLEOTIDE SEQUENCE [LARGE SCALE GENOMIC DNA]</scope>
    <source>
        <strain evidence="3 4">SN4</strain>
    </source>
</reference>
<feature type="binding site" evidence="2">
    <location>
        <begin position="29"/>
        <end position="32"/>
    </location>
    <ligand>
        <name>substrate</name>
    </ligand>
</feature>
<comment type="catalytic activity">
    <reaction evidence="2">
        <text>aldehydo-D-ribose 5-phosphate = D-ribulose 5-phosphate</text>
        <dbReference type="Rhea" id="RHEA:14657"/>
        <dbReference type="ChEBI" id="CHEBI:58121"/>
        <dbReference type="ChEBI" id="CHEBI:58273"/>
        <dbReference type="EC" id="5.3.1.6"/>
    </reaction>
</comment>
<feature type="active site" description="Proton acceptor" evidence="2">
    <location>
        <position position="104"/>
    </location>
</feature>
<dbReference type="Gene3D" id="3.30.70.260">
    <property type="match status" value="1"/>
</dbReference>
<proteinExistence type="inferred from homology"/>
<evidence type="ECO:0000256" key="1">
    <source>
        <dbReference type="ARBA" id="ARBA00023235"/>
    </source>
</evidence>
<keyword evidence="1 2" id="KW-0413">Isomerase</keyword>
<comment type="pathway">
    <text evidence="2">Carbohydrate degradation; pentose phosphate pathway; D-ribose 5-phosphate from D-ribulose 5-phosphate (non-oxidative stage): step 1/1.</text>
</comment>
<dbReference type="InterPro" id="IPR037171">
    <property type="entry name" value="NagB/RpiA_transferase-like"/>
</dbReference>
<evidence type="ECO:0000256" key="2">
    <source>
        <dbReference type="HAMAP-Rule" id="MF_00170"/>
    </source>
</evidence>
<gene>
    <name evidence="2 3" type="primary">rpiA</name>
    <name evidence="3" type="ORF">LVJ82_12240</name>
</gene>
<dbReference type="HAMAP" id="MF_00170">
    <property type="entry name" value="Rib_5P_isom_A"/>
    <property type="match status" value="1"/>
</dbReference>
<dbReference type="Proteomes" id="UP000832011">
    <property type="component" value="Chromosome"/>
</dbReference>
<dbReference type="Pfam" id="PF06026">
    <property type="entry name" value="Rib_5-P_isom_A"/>
    <property type="match status" value="1"/>
</dbReference>